<sequence length="1331" mass="146892">MWQGRQCGGLCSAPSVTNLWTTPNNVIQLADMVSTESYHLLSGKKTLIFSLRPTKSFPLSLTQMKIRVPRTLAFASAKGKGKAESGVEAIVGDNKSSTERNWSFDFPESKAEFCLVDSEAYQNLSSVLEKLNALRSHLLAAKKWNASRLQSCDSKYLECATNLIHYMALRSLDTEQLNNYLASLGLSSLDNDNNLSVLSNLDATINLLLKSPMESWKQQKGNKIIEKNDKGRVLSSYKESLLLGKLREGKKTHIMVTVGKEATESETFITDILKAGASVIRINCAHGDPTLWGEIIKRVRRTSQMLEMPCRILMDLAGPKLRTGTLKPGPCVMKVSPKKDAYGNVASPAIVWLSVTETEPPAHLSPDATIFVQDQEFLAGLQIGDSVRLYDARGKKKKLRISKEFDVFSSTGFVAECFDTAYVEPGTELCVKGNKGRRLFGEVVDVPPKESFVRLRVGDLLVITREGSFDEPSVTVPGAHRLTCPSGYLFDSVKPGETIGFDDGKIWGTIKGASPAEVIVSITHAGPKGTKLGSEKSINIPQSDIRFKGLTSKDIKDLEYVASHADMVGISFIRDVQDITVLRQELKKRKLNDQLGVVLKIETESGFQNLPLILLEAMKCLNPLGVMIARGDLAVECGWERLANLQEEIMAICKVARMPVILATQVLESLVKSGVPTRAEITDAANGRRASCVMLNKGKHIVEAVLDQKTLRTVHSRIILQNLRCDSALGVKLIKSYAALNDVVSARKVFDEIPERNVIILNVMIRSYVNNGLYREGIQVFGTMCGFDARPDHYTFPCVLKACSCSGNIVIGKKIHGSATRVGLSSTLFTGNGLVSMYGKCGFLSEARLVLDDMSRRDVVSWNSLVAGYAQNQIFDDALEVCREMESVKISHDAGTMASLLPAVTNTTRDNVMYVRDMFLKMGKKSLVSWNVMIGVYMKNAMPVEALELYSRMMEADGIEPDSVSITSVLPACGDTSALSLGKKIHEYVQRKKLIPNLLVENALIDMYAKCGCLDRARDVFENMKSRDVVSWTAMISAYGVSGKGRDAVALFSKMQDSGLVPDSIAFVTTLAACSHAGLLEEGRSYFKLMTDHYKITPRLEHLACMVDILGRAGKVKEAYSFIQEMSMEPNERVWGALLGACRVHSDTDIGLLAADKLFQLAPEQSGYYVLLSNIYAKAGRWEAVTKVRDIMKSKGLKKNPGASNVEVNGDIHTFLVGDRSHPQSDEIYRELDVLVTKMKELGYVPDSESALHDVEEEDKETHLAVHSEKLAIVFALMNTEEGEEDNNAIRITKNLRICGDCHVAAKLISQITSREIVIRDTNRFHVFRVM</sequence>
<feature type="domain" description="Pyruvate kinase barrel" evidence="4">
    <location>
        <begin position="488"/>
        <end position="696"/>
    </location>
</feature>
<dbReference type="Pfam" id="PF00224">
    <property type="entry name" value="PK"/>
    <property type="match status" value="2"/>
</dbReference>
<reference evidence="6 7" key="1">
    <citation type="submission" date="2021-05" db="EMBL/GenBank/DDBJ databases">
        <title>Genome Assembly of Synthetic Allotetraploid Brassica napus Reveals Homoeologous Exchanges between Subgenomes.</title>
        <authorList>
            <person name="Davis J.T."/>
        </authorList>
    </citation>
    <scope>NUCLEOTIDE SEQUENCE [LARGE SCALE GENOMIC DNA]</scope>
    <source>
        <strain evidence="7">cv. Da-Ae</strain>
        <tissue evidence="6">Seedling</tissue>
    </source>
</reference>
<gene>
    <name evidence="6" type="ORF">HID58_042576</name>
</gene>
<dbReference type="Pfam" id="PF01535">
    <property type="entry name" value="PPR"/>
    <property type="match status" value="4"/>
</dbReference>
<dbReference type="InterPro" id="IPR011990">
    <property type="entry name" value="TPR-like_helical_dom_sf"/>
</dbReference>
<evidence type="ECO:0000256" key="1">
    <source>
        <dbReference type="ARBA" id="ARBA00006643"/>
    </source>
</evidence>
<name>A0ABQ8BEA2_BRANA</name>
<dbReference type="InterPro" id="IPR002885">
    <property type="entry name" value="PPR_rpt"/>
</dbReference>
<feature type="repeat" description="PPR" evidence="3">
    <location>
        <begin position="997"/>
        <end position="1027"/>
    </location>
</feature>
<dbReference type="PANTHER" id="PTHR47926">
    <property type="entry name" value="PENTATRICOPEPTIDE REPEAT-CONTAINING PROTEIN"/>
    <property type="match status" value="1"/>
</dbReference>
<keyword evidence="2" id="KW-0677">Repeat</keyword>
<feature type="repeat" description="PPR" evidence="3">
    <location>
        <begin position="858"/>
        <end position="892"/>
    </location>
</feature>
<dbReference type="PROSITE" id="PS51375">
    <property type="entry name" value="PPR"/>
    <property type="match status" value="5"/>
</dbReference>
<feature type="domain" description="Pyruvate kinase barrel" evidence="4">
    <location>
        <begin position="250"/>
        <end position="336"/>
    </location>
</feature>
<feature type="domain" description="DYW" evidence="5">
    <location>
        <begin position="1243"/>
        <end position="1329"/>
    </location>
</feature>
<evidence type="ECO:0008006" key="8">
    <source>
        <dbReference type="Google" id="ProtNLM"/>
    </source>
</evidence>
<proteinExistence type="inferred from homology"/>
<evidence type="ECO:0000256" key="3">
    <source>
        <dbReference type="PROSITE-ProRule" id="PRU00708"/>
    </source>
</evidence>
<dbReference type="Proteomes" id="UP000824890">
    <property type="component" value="Unassembled WGS sequence"/>
</dbReference>
<dbReference type="InterPro" id="IPR015793">
    <property type="entry name" value="Pyrv_Knase_brl"/>
</dbReference>
<dbReference type="InterPro" id="IPR046849">
    <property type="entry name" value="E2_motif"/>
</dbReference>
<organism evidence="6 7">
    <name type="scientific">Brassica napus</name>
    <name type="common">Rape</name>
    <dbReference type="NCBI Taxonomy" id="3708"/>
    <lineage>
        <taxon>Eukaryota</taxon>
        <taxon>Viridiplantae</taxon>
        <taxon>Streptophyta</taxon>
        <taxon>Embryophyta</taxon>
        <taxon>Tracheophyta</taxon>
        <taxon>Spermatophyta</taxon>
        <taxon>Magnoliopsida</taxon>
        <taxon>eudicotyledons</taxon>
        <taxon>Gunneridae</taxon>
        <taxon>Pentapetalae</taxon>
        <taxon>rosids</taxon>
        <taxon>malvids</taxon>
        <taxon>Brassicales</taxon>
        <taxon>Brassicaceae</taxon>
        <taxon>Brassiceae</taxon>
        <taxon>Brassica</taxon>
    </lineage>
</organism>
<feature type="repeat" description="PPR" evidence="3">
    <location>
        <begin position="757"/>
        <end position="791"/>
    </location>
</feature>
<dbReference type="InterPro" id="IPR046848">
    <property type="entry name" value="E_motif"/>
</dbReference>
<evidence type="ECO:0000259" key="4">
    <source>
        <dbReference type="Pfam" id="PF00224"/>
    </source>
</evidence>
<dbReference type="Pfam" id="PF14432">
    <property type="entry name" value="DYW_deaminase"/>
    <property type="match status" value="1"/>
</dbReference>
<comment type="caution">
    <text evidence="6">The sequence shown here is derived from an EMBL/GenBank/DDBJ whole genome shotgun (WGS) entry which is preliminary data.</text>
</comment>
<feature type="repeat" description="PPR" evidence="3">
    <location>
        <begin position="1028"/>
        <end position="1062"/>
    </location>
</feature>
<dbReference type="InterPro" id="IPR015813">
    <property type="entry name" value="Pyrv/PenolPyrv_kinase-like_dom"/>
</dbReference>
<dbReference type="InterPro" id="IPR011037">
    <property type="entry name" value="Pyrv_Knase-like_insert_dom_sf"/>
</dbReference>
<dbReference type="InterPro" id="IPR040442">
    <property type="entry name" value="Pyrv_kinase-like_dom_sf"/>
</dbReference>
<dbReference type="PANTHER" id="PTHR47926:SF373">
    <property type="entry name" value="TETRATRICOPEPTIDE-LIKE HELICAL DOMAIN SUPERFAMILY, DYW DOMAIN-CONTAINING PROTEIN"/>
    <property type="match status" value="1"/>
</dbReference>
<dbReference type="Pfam" id="PF20431">
    <property type="entry name" value="E_motif"/>
    <property type="match status" value="1"/>
</dbReference>
<keyword evidence="7" id="KW-1185">Reference proteome</keyword>
<evidence type="ECO:0000259" key="5">
    <source>
        <dbReference type="Pfam" id="PF14432"/>
    </source>
</evidence>
<dbReference type="SUPFAM" id="SSF50800">
    <property type="entry name" value="PK beta-barrel domain-like"/>
    <property type="match status" value="1"/>
</dbReference>
<dbReference type="InterPro" id="IPR032867">
    <property type="entry name" value="DYW_dom"/>
</dbReference>
<accession>A0ABQ8BEA2</accession>
<evidence type="ECO:0000313" key="7">
    <source>
        <dbReference type="Proteomes" id="UP000824890"/>
    </source>
</evidence>
<dbReference type="NCBIfam" id="TIGR00756">
    <property type="entry name" value="PPR"/>
    <property type="match status" value="5"/>
</dbReference>
<comment type="similarity">
    <text evidence="1">Belongs to the PPR family. PCMP-H subfamily.</text>
</comment>
<protein>
    <recommendedName>
        <fullName evidence="8">Pyruvate kinase</fullName>
    </recommendedName>
</protein>
<dbReference type="EMBL" id="JAGKQM010000011">
    <property type="protein sequence ID" value="KAH0903073.1"/>
    <property type="molecule type" value="Genomic_DNA"/>
</dbReference>
<dbReference type="InterPro" id="IPR046960">
    <property type="entry name" value="PPR_At4g14850-like_plant"/>
</dbReference>
<evidence type="ECO:0000256" key="2">
    <source>
        <dbReference type="ARBA" id="ARBA00022737"/>
    </source>
</evidence>
<dbReference type="Pfam" id="PF13041">
    <property type="entry name" value="PPR_2"/>
    <property type="match status" value="2"/>
</dbReference>
<feature type="repeat" description="PPR" evidence="3">
    <location>
        <begin position="926"/>
        <end position="961"/>
    </location>
</feature>
<dbReference type="Pfam" id="PF20430">
    <property type="entry name" value="Eplus_motif"/>
    <property type="match status" value="1"/>
</dbReference>
<dbReference type="Gene3D" id="3.20.20.60">
    <property type="entry name" value="Phosphoenolpyruvate-binding domains"/>
    <property type="match status" value="2"/>
</dbReference>
<dbReference type="SUPFAM" id="SSF51621">
    <property type="entry name" value="Phosphoenolpyruvate/pyruvate domain"/>
    <property type="match status" value="1"/>
</dbReference>
<dbReference type="Gene3D" id="1.25.40.10">
    <property type="entry name" value="Tetratricopeptide repeat domain"/>
    <property type="match status" value="2"/>
</dbReference>
<evidence type="ECO:0000313" key="6">
    <source>
        <dbReference type="EMBL" id="KAH0903073.1"/>
    </source>
</evidence>